<reference evidence="1" key="1">
    <citation type="submission" date="2022-06" db="EMBL/GenBank/DDBJ databases">
        <title>Phylogenomic reconstructions and comparative analyses of Kickxellomycotina fungi.</title>
        <authorList>
            <person name="Reynolds N.K."/>
            <person name="Stajich J.E."/>
            <person name="Barry K."/>
            <person name="Grigoriev I.V."/>
            <person name="Crous P."/>
            <person name="Smith M.E."/>
        </authorList>
    </citation>
    <scope>NUCLEOTIDE SEQUENCE</scope>
    <source>
        <strain evidence="1">RSA 2271</strain>
    </source>
</reference>
<evidence type="ECO:0000313" key="2">
    <source>
        <dbReference type="Proteomes" id="UP001145114"/>
    </source>
</evidence>
<protein>
    <submittedName>
        <fullName evidence="1">Rho GTPase activating protein</fullName>
    </submittedName>
</protein>
<gene>
    <name evidence="1" type="primary">BEM3_2</name>
    <name evidence="1" type="ORF">EV182_006317</name>
</gene>
<organism evidence="1 2">
    <name type="scientific">Spiromyces aspiralis</name>
    <dbReference type="NCBI Taxonomy" id="68401"/>
    <lineage>
        <taxon>Eukaryota</taxon>
        <taxon>Fungi</taxon>
        <taxon>Fungi incertae sedis</taxon>
        <taxon>Zoopagomycota</taxon>
        <taxon>Kickxellomycotina</taxon>
        <taxon>Kickxellomycetes</taxon>
        <taxon>Kickxellales</taxon>
        <taxon>Kickxellaceae</taxon>
        <taxon>Spiromyces</taxon>
    </lineage>
</organism>
<comment type="caution">
    <text evidence="1">The sequence shown here is derived from an EMBL/GenBank/DDBJ whole genome shotgun (WGS) entry which is preliminary data.</text>
</comment>
<sequence>MTQAEPHQHQEEGSRTAGKPTSHIRQNSPDTMSYNYPQNNDSIYSLGESVRSQHTVNQSLLSLRQSCADTIGEAEVLPSLTGINIEVKSSRLELDKRGNQVIIFLIDVFEIKEPAGSVTSTDAQTELGKRKIWVLKKLYSDFLTLDNEIRRWSGDTIDVQSLPDTPALRKAHSKDFRKKLLEDYLKWAIRSAAECESLKKFLSTNIVDEAKTMYYKEGFLFKTGRNLGGLKRRYYVTNPAEKTLEYYDKPGGSRVGVIPLEGAVVKTER</sequence>
<dbReference type="Proteomes" id="UP001145114">
    <property type="component" value="Unassembled WGS sequence"/>
</dbReference>
<keyword evidence="2" id="KW-1185">Reference proteome</keyword>
<dbReference type="EMBL" id="JAMZIH010002560">
    <property type="protein sequence ID" value="KAJ1677369.1"/>
    <property type="molecule type" value="Genomic_DNA"/>
</dbReference>
<name>A0ACC1HLK2_9FUNG</name>
<proteinExistence type="predicted"/>
<accession>A0ACC1HLK2</accession>
<evidence type="ECO:0000313" key="1">
    <source>
        <dbReference type="EMBL" id="KAJ1677369.1"/>
    </source>
</evidence>
<feature type="non-terminal residue" evidence="1">
    <location>
        <position position="269"/>
    </location>
</feature>